<dbReference type="AlphaFoldDB" id="A0A8T0U9P7"/>
<reference evidence="1" key="1">
    <citation type="submission" date="2020-05" db="EMBL/GenBank/DDBJ databases">
        <title>WGS assembly of Panicum virgatum.</title>
        <authorList>
            <person name="Lovell J.T."/>
            <person name="Jenkins J."/>
            <person name="Shu S."/>
            <person name="Juenger T.E."/>
            <person name="Schmutz J."/>
        </authorList>
    </citation>
    <scope>NUCLEOTIDE SEQUENCE</scope>
    <source>
        <strain evidence="1">AP13</strain>
    </source>
</reference>
<dbReference type="PANTHER" id="PTHR34223:SF51">
    <property type="entry name" value="OS06G0556300 PROTEIN"/>
    <property type="match status" value="1"/>
</dbReference>
<keyword evidence="2" id="KW-1185">Reference proteome</keyword>
<dbReference type="Proteomes" id="UP000823388">
    <property type="component" value="Chromosome 3N"/>
</dbReference>
<dbReference type="SUPFAM" id="SSF81383">
    <property type="entry name" value="F-box domain"/>
    <property type="match status" value="1"/>
</dbReference>
<proteinExistence type="predicted"/>
<evidence type="ECO:0008006" key="3">
    <source>
        <dbReference type="Google" id="ProtNLM"/>
    </source>
</evidence>
<evidence type="ECO:0000313" key="1">
    <source>
        <dbReference type="EMBL" id="KAG2620831.1"/>
    </source>
</evidence>
<dbReference type="InterPro" id="IPR053197">
    <property type="entry name" value="F-box_SCFL_complex_component"/>
</dbReference>
<gene>
    <name evidence="1" type="ORF">PVAP13_3NG193926</name>
</gene>
<dbReference type="EMBL" id="CM029042">
    <property type="protein sequence ID" value="KAG2620831.1"/>
    <property type="molecule type" value="Genomic_DNA"/>
</dbReference>
<protein>
    <recommendedName>
        <fullName evidence="3">F-box domain-containing protein</fullName>
    </recommendedName>
</protein>
<dbReference type="PANTHER" id="PTHR34223">
    <property type="entry name" value="OS11G0201299 PROTEIN"/>
    <property type="match status" value="1"/>
</dbReference>
<sequence length="251" mass="28105">MSSLAGDVDRISALPDDLLHLILTFVCEAKEVTRTAVLSRRWRRVWIHAQHLVIYETRSSQRSTEPGGQLVGFVDWVLAQRGDADIGSLAIVTVVPWPSSPEQFNGWLRYAARRVVKSLRLRIHLPYRRGHPYSAAAAAAAVAPAEDLRVLDVTAPDLRVLTLKHCFSDWCWRAAAAAADHAVREVVRVAAPRLQEIETNSSSFTRCPDLDIHDLTSVRRLSGLRLNMHGQYCAPASTEVSFWLLDKVPQR</sequence>
<evidence type="ECO:0000313" key="2">
    <source>
        <dbReference type="Proteomes" id="UP000823388"/>
    </source>
</evidence>
<organism evidence="1 2">
    <name type="scientific">Panicum virgatum</name>
    <name type="common">Blackwell switchgrass</name>
    <dbReference type="NCBI Taxonomy" id="38727"/>
    <lineage>
        <taxon>Eukaryota</taxon>
        <taxon>Viridiplantae</taxon>
        <taxon>Streptophyta</taxon>
        <taxon>Embryophyta</taxon>
        <taxon>Tracheophyta</taxon>
        <taxon>Spermatophyta</taxon>
        <taxon>Magnoliopsida</taxon>
        <taxon>Liliopsida</taxon>
        <taxon>Poales</taxon>
        <taxon>Poaceae</taxon>
        <taxon>PACMAD clade</taxon>
        <taxon>Panicoideae</taxon>
        <taxon>Panicodae</taxon>
        <taxon>Paniceae</taxon>
        <taxon>Panicinae</taxon>
        <taxon>Panicum</taxon>
        <taxon>Panicum sect. Hiantes</taxon>
    </lineage>
</organism>
<name>A0A8T0U9P7_PANVG</name>
<comment type="caution">
    <text evidence="1">The sequence shown here is derived from an EMBL/GenBank/DDBJ whole genome shotgun (WGS) entry which is preliminary data.</text>
</comment>
<accession>A0A8T0U9P7</accession>
<dbReference type="InterPro" id="IPR036047">
    <property type="entry name" value="F-box-like_dom_sf"/>
</dbReference>